<dbReference type="PRINTS" id="PR00080">
    <property type="entry name" value="SDRFAMILY"/>
</dbReference>
<evidence type="ECO:0000259" key="2">
    <source>
        <dbReference type="SMART" id="SM00829"/>
    </source>
</evidence>
<organism evidence="4 5">
    <name type="scientific">Volvox reticuliferus</name>
    <dbReference type="NCBI Taxonomy" id="1737510"/>
    <lineage>
        <taxon>Eukaryota</taxon>
        <taxon>Viridiplantae</taxon>
        <taxon>Chlorophyta</taxon>
        <taxon>core chlorophytes</taxon>
        <taxon>Chlorophyceae</taxon>
        <taxon>CS clade</taxon>
        <taxon>Chlamydomonadales</taxon>
        <taxon>Volvocaceae</taxon>
        <taxon>Volvox</taxon>
    </lineage>
</organism>
<keyword evidence="6" id="KW-1185">Reference proteome</keyword>
<proteinExistence type="predicted"/>
<accession>A0A8J4GIF6</accession>
<dbReference type="EMBL" id="BNCP01000016">
    <property type="protein sequence ID" value="GIL79820.1"/>
    <property type="molecule type" value="Genomic_DNA"/>
</dbReference>
<dbReference type="FunFam" id="3.40.50.720:FF:000121">
    <property type="entry name" value="Prostaglandin reductase 2"/>
    <property type="match status" value="1"/>
</dbReference>
<dbReference type="PRINTS" id="PR00081">
    <property type="entry name" value="GDHRDH"/>
</dbReference>
<dbReference type="GO" id="GO:0016491">
    <property type="term" value="F:oxidoreductase activity"/>
    <property type="evidence" value="ECO:0007669"/>
    <property type="project" value="UniProtKB-KW"/>
</dbReference>
<dbReference type="Proteomes" id="UP000747110">
    <property type="component" value="Unassembled WGS sequence"/>
</dbReference>
<dbReference type="SUPFAM" id="SSF50129">
    <property type="entry name" value="GroES-like"/>
    <property type="match status" value="1"/>
</dbReference>
<comment type="caution">
    <text evidence="4">The sequence shown here is derived from an EMBL/GenBank/DDBJ whole genome shotgun (WGS) entry which is preliminary data.</text>
</comment>
<dbReference type="Proteomes" id="UP000722791">
    <property type="component" value="Unassembled WGS sequence"/>
</dbReference>
<dbReference type="InterPro" id="IPR013154">
    <property type="entry name" value="ADH-like_N"/>
</dbReference>
<dbReference type="Gene3D" id="3.90.180.10">
    <property type="entry name" value="Medium-chain alcohol dehydrogenases, catalytic domain"/>
    <property type="match status" value="1"/>
</dbReference>
<dbReference type="GO" id="GO:0005739">
    <property type="term" value="C:mitochondrion"/>
    <property type="evidence" value="ECO:0007669"/>
    <property type="project" value="TreeGrafter"/>
</dbReference>
<dbReference type="Pfam" id="PF00106">
    <property type="entry name" value="adh_short"/>
    <property type="match status" value="1"/>
</dbReference>
<name>A0A8J4GIF6_9CHLO</name>
<dbReference type="InterPro" id="IPR002347">
    <property type="entry name" value="SDR_fam"/>
</dbReference>
<dbReference type="SMART" id="SM00829">
    <property type="entry name" value="PKS_ER"/>
    <property type="match status" value="1"/>
</dbReference>
<feature type="domain" description="Enoyl reductase (ER)" evidence="2">
    <location>
        <begin position="316"/>
        <end position="635"/>
    </location>
</feature>
<dbReference type="PANTHER" id="PTHR43677:SF3">
    <property type="entry name" value="PROSTAGLANDIN REDUCTASE 3"/>
    <property type="match status" value="1"/>
</dbReference>
<dbReference type="AlphaFoldDB" id="A0A8J4GIF6"/>
<sequence length="653" mass="68747">MDTPSAIITGAASGIGKEIAAQLASCGCQLTLLDVDRSALLFTSQELSRRYPAVSIRSETLDVTQAAAQRAAFRAHVETYGGLQLVVLNAGIGERGPFFDPANEGWQNTLDVDLTAVLHGIKIAAEMMSGGGAILAVASAGAFFPMPVAPVYAAAKAGVAHFVRSSARSLASRRPPLRLMALCPEFVETPLVTRLMKEDPELARQLLGSLDIKLLSPAFVASVAADMLADNSGAKYKPGAVALIRQDGEVVQPHARNGGKVIGGSGGKHRAGALGGDGDRAAAIQAQRRVLAVWAVRGLPLEYKKIVIATLSSNFRQAARLVTVPLGPLLRPPRGQLLVRRVYAGINASDINYSSGRYHASRAEAESKLPFDAGFESVNVVVAVGEDVQGFAPGDCMAALSYGSFSEYGLEPARTALPVPRVAPEVVALLTSGLTASIALEEAGRIREREVVLVTAAAGGTGQFAVQLAKATGCKVVATCGGPDKARLLQELGADRVIDYTKETVKAVLKREFPKGVDVVYESVGGDMFNTAVDALGPRGRLVIIGMMSSYGSGWAPGSYPGLAEKLLWKSAAAVGFFLLRYAPLFKQHLSRLVGMWEAGQLRVAIDPRVFVGVESVFDAVDHLHSGRSMGKVVVRLSERLPTLPVAAPVAKL</sequence>
<keyword evidence="1" id="KW-0560">Oxidoreductase</keyword>
<evidence type="ECO:0000313" key="4">
    <source>
        <dbReference type="EMBL" id="GIM08433.1"/>
    </source>
</evidence>
<dbReference type="InterPro" id="IPR020843">
    <property type="entry name" value="ER"/>
</dbReference>
<evidence type="ECO:0000313" key="3">
    <source>
        <dbReference type="EMBL" id="GIL79820.1"/>
    </source>
</evidence>
<dbReference type="Pfam" id="PF08240">
    <property type="entry name" value="ADH_N"/>
    <property type="match status" value="1"/>
</dbReference>
<dbReference type="InterPro" id="IPR036291">
    <property type="entry name" value="NAD(P)-bd_dom_sf"/>
</dbReference>
<protein>
    <recommendedName>
        <fullName evidence="2">Enoyl reductase (ER) domain-containing protein</fullName>
    </recommendedName>
</protein>
<reference evidence="4" key="1">
    <citation type="journal article" date="2021" name="Proc. Natl. Acad. Sci. U.S.A.">
        <title>Three genomes in the algal genus Volvox reveal the fate of a haploid sex-determining region after a transition to homothallism.</title>
        <authorList>
            <person name="Yamamoto K."/>
            <person name="Hamaji T."/>
            <person name="Kawai-Toyooka H."/>
            <person name="Matsuzaki R."/>
            <person name="Takahashi F."/>
            <person name="Nishimura Y."/>
            <person name="Kawachi M."/>
            <person name="Noguchi H."/>
            <person name="Minakuchi Y."/>
            <person name="Umen J.G."/>
            <person name="Toyoda A."/>
            <person name="Nozaki H."/>
        </authorList>
    </citation>
    <scope>NUCLEOTIDE SEQUENCE</scope>
    <source>
        <strain evidence="4">NIES-3785</strain>
        <strain evidence="3">NIES-3786</strain>
    </source>
</reference>
<dbReference type="EMBL" id="BNCQ01000027">
    <property type="protein sequence ID" value="GIM08433.1"/>
    <property type="molecule type" value="Genomic_DNA"/>
</dbReference>
<evidence type="ECO:0000313" key="5">
    <source>
        <dbReference type="Proteomes" id="UP000722791"/>
    </source>
</evidence>
<dbReference type="InterPro" id="IPR013149">
    <property type="entry name" value="ADH-like_C"/>
</dbReference>
<dbReference type="InterPro" id="IPR051397">
    <property type="entry name" value="Zn-ADH-like_protein"/>
</dbReference>
<dbReference type="OrthoDB" id="48317at2759"/>
<evidence type="ECO:0000256" key="1">
    <source>
        <dbReference type="ARBA" id="ARBA00023002"/>
    </source>
</evidence>
<dbReference type="PANTHER" id="PTHR43677">
    <property type="entry name" value="SHORT-CHAIN DEHYDROGENASE/REDUCTASE"/>
    <property type="match status" value="1"/>
</dbReference>
<dbReference type="SUPFAM" id="SSF51735">
    <property type="entry name" value="NAD(P)-binding Rossmann-fold domains"/>
    <property type="match status" value="2"/>
</dbReference>
<evidence type="ECO:0000313" key="6">
    <source>
        <dbReference type="Proteomes" id="UP000747110"/>
    </source>
</evidence>
<gene>
    <name evidence="3" type="ORF">Vretifemale_9109</name>
    <name evidence="4" type="ORF">Vretimale_12439</name>
</gene>
<dbReference type="InterPro" id="IPR011032">
    <property type="entry name" value="GroES-like_sf"/>
</dbReference>
<dbReference type="Pfam" id="PF00107">
    <property type="entry name" value="ADH_zinc_N"/>
    <property type="match status" value="1"/>
</dbReference>
<dbReference type="Gene3D" id="3.40.50.720">
    <property type="entry name" value="NAD(P)-binding Rossmann-like Domain"/>
    <property type="match status" value="2"/>
</dbReference>